<evidence type="ECO:0000313" key="1">
    <source>
        <dbReference type="EMBL" id="GKV51867.1"/>
    </source>
</evidence>
<organism evidence="1 2">
    <name type="scientific">Rubroshorea leprosula</name>
    <dbReference type="NCBI Taxonomy" id="152421"/>
    <lineage>
        <taxon>Eukaryota</taxon>
        <taxon>Viridiplantae</taxon>
        <taxon>Streptophyta</taxon>
        <taxon>Embryophyta</taxon>
        <taxon>Tracheophyta</taxon>
        <taxon>Spermatophyta</taxon>
        <taxon>Magnoliopsida</taxon>
        <taxon>eudicotyledons</taxon>
        <taxon>Gunneridae</taxon>
        <taxon>Pentapetalae</taxon>
        <taxon>rosids</taxon>
        <taxon>malvids</taxon>
        <taxon>Malvales</taxon>
        <taxon>Dipterocarpaceae</taxon>
        <taxon>Rubroshorea</taxon>
    </lineage>
</organism>
<dbReference type="InterPro" id="IPR029058">
    <property type="entry name" value="AB_hydrolase_fold"/>
</dbReference>
<dbReference type="AlphaFoldDB" id="A0AAV5MU08"/>
<dbReference type="SUPFAM" id="SSF53474">
    <property type="entry name" value="alpha/beta-Hydrolases"/>
    <property type="match status" value="1"/>
</dbReference>
<protein>
    <recommendedName>
        <fullName evidence="3">Alpha/beta hydrolase fold-3 domain-containing protein</fullName>
    </recommendedName>
</protein>
<evidence type="ECO:0008006" key="3">
    <source>
        <dbReference type="Google" id="ProtNLM"/>
    </source>
</evidence>
<proteinExistence type="predicted"/>
<dbReference type="Proteomes" id="UP001054252">
    <property type="component" value="Unassembled WGS sequence"/>
</dbReference>
<keyword evidence="2" id="KW-1185">Reference proteome</keyword>
<evidence type="ECO:0000313" key="2">
    <source>
        <dbReference type="Proteomes" id="UP001054252"/>
    </source>
</evidence>
<reference evidence="1 2" key="1">
    <citation type="journal article" date="2021" name="Commun. Biol.">
        <title>The genome of Shorea leprosula (Dipterocarpaceae) highlights the ecological relevance of drought in aseasonal tropical rainforests.</title>
        <authorList>
            <person name="Ng K.K.S."/>
            <person name="Kobayashi M.J."/>
            <person name="Fawcett J.A."/>
            <person name="Hatakeyama M."/>
            <person name="Paape T."/>
            <person name="Ng C.H."/>
            <person name="Ang C.C."/>
            <person name="Tnah L.H."/>
            <person name="Lee C.T."/>
            <person name="Nishiyama T."/>
            <person name="Sese J."/>
            <person name="O'Brien M.J."/>
            <person name="Copetti D."/>
            <person name="Mohd Noor M.I."/>
            <person name="Ong R.C."/>
            <person name="Putra M."/>
            <person name="Sireger I.Z."/>
            <person name="Indrioko S."/>
            <person name="Kosugi Y."/>
            <person name="Izuno A."/>
            <person name="Isagi Y."/>
            <person name="Lee S.L."/>
            <person name="Shimizu K.K."/>
        </authorList>
    </citation>
    <scope>NUCLEOTIDE SEQUENCE [LARGE SCALE GENOMIC DNA]</scope>
    <source>
        <strain evidence="1">214</strain>
    </source>
</reference>
<accession>A0AAV5MU08</accession>
<dbReference type="Gene3D" id="3.40.50.1820">
    <property type="entry name" value="alpha/beta hydrolase"/>
    <property type="match status" value="1"/>
</dbReference>
<sequence length="76" mass="8678">MTCSSTRMWMEHLILPAWHVTRCLAEKDILKDRGKLCHEKLAGSNWPGTVELMEIEGEDHVFHTFEPSSVKAKNIG</sequence>
<comment type="caution">
    <text evidence="1">The sequence shown here is derived from an EMBL/GenBank/DDBJ whole genome shotgun (WGS) entry which is preliminary data.</text>
</comment>
<name>A0AAV5MU08_9ROSI</name>
<dbReference type="EMBL" id="BPVZ01000557">
    <property type="protein sequence ID" value="GKV51867.1"/>
    <property type="molecule type" value="Genomic_DNA"/>
</dbReference>
<gene>
    <name evidence="1" type="ORF">SLEP1_g58490</name>
</gene>